<reference evidence="9 10" key="1">
    <citation type="submission" date="2018-01" db="EMBL/GenBank/DDBJ databases">
        <authorList>
            <person name="Gaut B.S."/>
            <person name="Morton B.R."/>
            <person name="Clegg M.T."/>
            <person name="Duvall M.R."/>
        </authorList>
    </citation>
    <scope>NUCLEOTIDE SEQUENCE [LARGE SCALE GENOMIC DNA]</scope>
    <source>
        <strain evidence="9 10">HR-AY</strain>
    </source>
</reference>
<dbReference type="EMBL" id="PQVG01000001">
    <property type="protein sequence ID" value="POY41339.1"/>
    <property type="molecule type" value="Genomic_DNA"/>
</dbReference>
<dbReference type="OrthoDB" id="9801077at2"/>
<dbReference type="InterPro" id="IPR036156">
    <property type="entry name" value="Beta-gal/glucu_dom_sf"/>
</dbReference>
<dbReference type="Pfam" id="PF18565">
    <property type="entry name" value="Glyco_hydro2_C5"/>
    <property type="match status" value="1"/>
</dbReference>
<dbReference type="SUPFAM" id="SSF49303">
    <property type="entry name" value="beta-Galactosidase/glucuronidase domain"/>
    <property type="match status" value="1"/>
</dbReference>
<dbReference type="Proteomes" id="UP000237310">
    <property type="component" value="Unassembled WGS sequence"/>
</dbReference>
<dbReference type="PRINTS" id="PR00132">
    <property type="entry name" value="GLHYDRLASE2"/>
</dbReference>
<dbReference type="InterPro" id="IPR006101">
    <property type="entry name" value="Glyco_hydro_2"/>
</dbReference>
<dbReference type="InterPro" id="IPR006104">
    <property type="entry name" value="Glyco_hydro_2_N"/>
</dbReference>
<dbReference type="Pfam" id="PF00703">
    <property type="entry name" value="Glyco_hydro_2"/>
    <property type="match status" value="1"/>
</dbReference>
<dbReference type="GO" id="GO:0005975">
    <property type="term" value="P:carbohydrate metabolic process"/>
    <property type="evidence" value="ECO:0007669"/>
    <property type="project" value="InterPro"/>
</dbReference>
<protein>
    <submittedName>
        <fullName evidence="9">Glycoside hydrolase family 2</fullName>
    </submittedName>
</protein>
<dbReference type="Gene3D" id="2.60.40.10">
    <property type="entry name" value="Immunoglobulins"/>
    <property type="match status" value="3"/>
</dbReference>
<feature type="domain" description="Glycoside hydrolase family 2 catalytic" evidence="5">
    <location>
        <begin position="306"/>
        <end position="460"/>
    </location>
</feature>
<dbReference type="AlphaFoldDB" id="A0A2S5AGB1"/>
<dbReference type="InterPro" id="IPR006102">
    <property type="entry name" value="Ig-like_GH2"/>
</dbReference>
<feature type="domain" description="DUF4982" evidence="7">
    <location>
        <begin position="604"/>
        <end position="658"/>
    </location>
</feature>
<dbReference type="GO" id="GO:0004553">
    <property type="term" value="F:hydrolase activity, hydrolyzing O-glycosyl compounds"/>
    <property type="evidence" value="ECO:0007669"/>
    <property type="project" value="InterPro"/>
</dbReference>
<organism evidence="9 10">
    <name type="scientific">Flavobacterium alvei</name>
    <dbReference type="NCBI Taxonomy" id="2080416"/>
    <lineage>
        <taxon>Bacteria</taxon>
        <taxon>Pseudomonadati</taxon>
        <taxon>Bacteroidota</taxon>
        <taxon>Flavobacteriia</taxon>
        <taxon>Flavobacteriales</taxon>
        <taxon>Flavobacteriaceae</taxon>
        <taxon>Flavobacterium</taxon>
    </lineage>
</organism>
<dbReference type="SUPFAM" id="SSF49785">
    <property type="entry name" value="Galactose-binding domain-like"/>
    <property type="match status" value="1"/>
</dbReference>
<evidence type="ECO:0000259" key="4">
    <source>
        <dbReference type="Pfam" id="PF00703"/>
    </source>
</evidence>
<evidence type="ECO:0000259" key="7">
    <source>
        <dbReference type="Pfam" id="PF16355"/>
    </source>
</evidence>
<dbReference type="InterPro" id="IPR006103">
    <property type="entry name" value="Glyco_hydro_2_cat"/>
</dbReference>
<dbReference type="Gene3D" id="2.60.120.260">
    <property type="entry name" value="Galactose-binding domain-like"/>
    <property type="match status" value="1"/>
</dbReference>
<dbReference type="InterPro" id="IPR013783">
    <property type="entry name" value="Ig-like_fold"/>
</dbReference>
<evidence type="ECO:0000313" key="10">
    <source>
        <dbReference type="Proteomes" id="UP000237310"/>
    </source>
</evidence>
<dbReference type="Gene3D" id="3.20.20.80">
    <property type="entry name" value="Glycosidases"/>
    <property type="match status" value="1"/>
</dbReference>
<comment type="caution">
    <text evidence="9">The sequence shown here is derived from an EMBL/GenBank/DDBJ whole genome shotgun (WGS) entry which is preliminary data.</text>
</comment>
<evidence type="ECO:0000256" key="2">
    <source>
        <dbReference type="ARBA" id="ARBA00022801"/>
    </source>
</evidence>
<evidence type="ECO:0000259" key="6">
    <source>
        <dbReference type="Pfam" id="PF02837"/>
    </source>
</evidence>
<dbReference type="Pfam" id="PF02836">
    <property type="entry name" value="Glyco_hydro_2_C"/>
    <property type="match status" value="1"/>
</dbReference>
<evidence type="ECO:0000256" key="3">
    <source>
        <dbReference type="ARBA" id="ARBA00023295"/>
    </source>
</evidence>
<dbReference type="InterPro" id="IPR032311">
    <property type="entry name" value="DUF4982"/>
</dbReference>
<dbReference type="Pfam" id="PF02837">
    <property type="entry name" value="Glyco_hydro_2_N"/>
    <property type="match status" value="1"/>
</dbReference>
<evidence type="ECO:0000256" key="1">
    <source>
        <dbReference type="ARBA" id="ARBA00007401"/>
    </source>
</evidence>
<feature type="domain" description="Glycoside hydrolase family 2" evidence="8">
    <location>
        <begin position="675"/>
        <end position="772"/>
    </location>
</feature>
<evidence type="ECO:0000259" key="5">
    <source>
        <dbReference type="Pfam" id="PF02836"/>
    </source>
</evidence>
<dbReference type="InterPro" id="IPR017853">
    <property type="entry name" value="GH"/>
</dbReference>
<proteinExistence type="inferred from homology"/>
<keyword evidence="3" id="KW-0326">Glycosidase</keyword>
<dbReference type="SUPFAM" id="SSF51445">
    <property type="entry name" value="(Trans)glycosidases"/>
    <property type="match status" value="1"/>
</dbReference>
<evidence type="ECO:0000259" key="8">
    <source>
        <dbReference type="Pfam" id="PF18565"/>
    </source>
</evidence>
<sequence>MKNFKKTEAKRFSFILILVFATTAIFSQGRKTINFDANWQFTKGEIAGAEKLTFNDKTWRTLDVPHDWSIEGPYDRENPSARGGGYLPTGIGWYRKTFQLDAADANKILTIEFDGVMANSDVWINGNHLGKRPYGYISFTYDLTPYLNFGKGKTNVIAVRADNSVQPASRYYTGAGIYRHVRLVVVNPTHFKHWGTQITTPNASAQKAVVSVKTEIENKGAAGTYKLQIDIVDSKGKIVKSSESQENIAANTTSNLAKEMEVQNPKLWDIEAPNLYTVTTKLYSGKTLIDNETTTIGIRNAEFRADTGFWLNNKNYKIKGVCLHHDGGAVGAAVPLGVWKERLKKLKEVGVNGIRTSHNPVAPEFLDLCDQMGFVVMDETFDTWTAAKHNGEKGYNLIFKEWWEQDTKDMVLRDRNHPSIVIYSIGNEVHDDLSYPEGFKTYKMQEDVVKKQDNTRPVTMALFRPANSKVYLSGFADHMEIVGQNYRENELIAAHEAHPTWKVIGTENTHVLVQWLALRDKPYMAGQFLWTGYDYLGEADWPETTNNQGLFDRAGNWKQQSLQRDSWWSEEPVVHIVRKSDNAGAGVWVADWTPNDFDTYDNAKVNVYSNCEEVELFLNEKSLGALKKPADDSPREWNVTFEAGTIKAIGKNNGKIVAQEEQTSAGKPAKIILTKSIPTLANNWDDVTFITATIVDEKGIRCATADNQIKFTITDAGKIIAVDNGNIINHDGYQGPATRTYQGTAIAIIKANKNSGTISLKATAEGLTSDSIAVEIVSKK</sequence>
<dbReference type="PANTHER" id="PTHR42732">
    <property type="entry name" value="BETA-GALACTOSIDASE"/>
    <property type="match status" value="1"/>
</dbReference>
<dbReference type="Pfam" id="PF16355">
    <property type="entry name" value="DUF4982"/>
    <property type="match status" value="1"/>
</dbReference>
<dbReference type="RefSeq" id="WP_103804471.1">
    <property type="nucleotide sequence ID" value="NZ_PQVG01000001.1"/>
</dbReference>
<dbReference type="PANTHER" id="PTHR42732:SF1">
    <property type="entry name" value="BETA-MANNOSIDASE"/>
    <property type="match status" value="1"/>
</dbReference>
<dbReference type="InterPro" id="IPR040605">
    <property type="entry name" value="Glyco_hydro2_dom5"/>
</dbReference>
<evidence type="ECO:0000313" key="9">
    <source>
        <dbReference type="EMBL" id="POY41339.1"/>
    </source>
</evidence>
<comment type="similarity">
    <text evidence="1">Belongs to the glycosyl hydrolase 2 family.</text>
</comment>
<dbReference type="InterPro" id="IPR051913">
    <property type="entry name" value="GH2_Domain-Containing"/>
</dbReference>
<feature type="domain" description="Glycoside hydrolase family 2 immunoglobulin-like beta-sandwich" evidence="4">
    <location>
        <begin position="199"/>
        <end position="299"/>
    </location>
</feature>
<name>A0A2S5AGB1_9FLAO</name>
<keyword evidence="10" id="KW-1185">Reference proteome</keyword>
<feature type="domain" description="Glycosyl hydrolases family 2 sugar binding" evidence="6">
    <location>
        <begin position="90"/>
        <end position="184"/>
    </location>
</feature>
<dbReference type="InterPro" id="IPR008979">
    <property type="entry name" value="Galactose-bd-like_sf"/>
</dbReference>
<accession>A0A2S5AGB1</accession>
<gene>
    <name evidence="9" type="ORF">C3L50_02100</name>
</gene>
<keyword evidence="2 9" id="KW-0378">Hydrolase</keyword>